<dbReference type="Pfam" id="PF03747">
    <property type="entry name" value="ADP_ribosyl_GH"/>
    <property type="match status" value="1"/>
</dbReference>
<dbReference type="PANTHER" id="PTHR16222:SF12">
    <property type="entry name" value="ADP-RIBOSYLGLYCOHYDROLASE-RELATED"/>
    <property type="match status" value="1"/>
</dbReference>
<dbReference type="InterPro" id="IPR005502">
    <property type="entry name" value="Ribosyl_crysJ1"/>
</dbReference>
<reference evidence="2" key="1">
    <citation type="submission" date="2021-11" db="EMBL/GenBank/DDBJ databases">
        <title>Genome sequence.</title>
        <authorList>
            <person name="Sun Q."/>
        </authorList>
    </citation>
    <scope>NUCLEOTIDE SEQUENCE</scope>
    <source>
        <strain evidence="2">JC732</strain>
    </source>
</reference>
<comment type="caution">
    <text evidence="2">The sequence shown here is derived from an EMBL/GenBank/DDBJ whole genome shotgun (WGS) entry which is preliminary data.</text>
</comment>
<proteinExistence type="predicted"/>
<dbReference type="RefSeq" id="WP_230218624.1">
    <property type="nucleotide sequence ID" value="NZ_JAJKFT010000010.1"/>
</dbReference>
<feature type="binding site" evidence="1">
    <location>
        <position position="63"/>
    </location>
    <ligand>
        <name>Mg(2+)</name>
        <dbReference type="ChEBI" id="CHEBI:18420"/>
        <label>1</label>
    </ligand>
</feature>
<dbReference type="SUPFAM" id="SSF101478">
    <property type="entry name" value="ADP-ribosylglycohydrolase"/>
    <property type="match status" value="1"/>
</dbReference>
<dbReference type="EMBL" id="JAJKFT010000010">
    <property type="protein sequence ID" value="MCC9629028.1"/>
    <property type="molecule type" value="Genomic_DNA"/>
</dbReference>
<evidence type="ECO:0000256" key="1">
    <source>
        <dbReference type="PIRSR" id="PIRSR605502-1"/>
    </source>
</evidence>
<keyword evidence="3" id="KW-1185">Reference proteome</keyword>
<organism evidence="2 3">
    <name type="scientific">Blastopirellula sediminis</name>
    <dbReference type="NCBI Taxonomy" id="2894196"/>
    <lineage>
        <taxon>Bacteria</taxon>
        <taxon>Pseudomonadati</taxon>
        <taxon>Planctomycetota</taxon>
        <taxon>Planctomycetia</taxon>
        <taxon>Pirellulales</taxon>
        <taxon>Pirellulaceae</taxon>
        <taxon>Blastopirellula</taxon>
    </lineage>
</organism>
<feature type="binding site" evidence="1">
    <location>
        <position position="62"/>
    </location>
    <ligand>
        <name>Mg(2+)</name>
        <dbReference type="ChEBI" id="CHEBI:18420"/>
        <label>1</label>
    </ligand>
</feature>
<gene>
    <name evidence="2" type="ORF">LOC68_11525</name>
</gene>
<dbReference type="AlphaFoldDB" id="A0A9X1ML59"/>
<dbReference type="InterPro" id="IPR050792">
    <property type="entry name" value="ADP-ribosylglycohydrolase"/>
</dbReference>
<feature type="binding site" evidence="1">
    <location>
        <position position="64"/>
    </location>
    <ligand>
        <name>Mg(2+)</name>
        <dbReference type="ChEBI" id="CHEBI:18420"/>
        <label>1</label>
    </ligand>
</feature>
<sequence length="362" mass="39474">MSDREISENSPSQRDAILGTLLGVAVGDALGLPYENLSRLRGERLFGEPDRYRLIPGIGLISDDTEHNCIVAQSLIAQGTDVDRFLPDFARRLKRWGILLPAGTGRATIIACARLMVGVSPQRSGIFSAGNGPAMRAPILGAAIRDLDQLREFVRVSTRVTHTDPKAEFGAWAIALATNLSWQDQELSPQRFFQRLTETIADEPAEELIDLVAKVIASVEAGESTTDFLDSRDLGKGVSGYVYHTVPAALHVWLSFPNDYRNAVQTMIRCGGDADTTAAIVGGIVGARTGTAGIPPEWIAGLRDWPRTTRWMKELGGALADSVETGATDIPPQLPWWKELPRNLAFLTLVVGYGFRRLLPPY</sequence>
<dbReference type="GO" id="GO:0046872">
    <property type="term" value="F:metal ion binding"/>
    <property type="evidence" value="ECO:0007669"/>
    <property type="project" value="UniProtKB-KW"/>
</dbReference>
<protein>
    <submittedName>
        <fullName evidence="2">ADP-ribosylglycohydrolase family protein</fullName>
    </submittedName>
</protein>
<dbReference type="PANTHER" id="PTHR16222">
    <property type="entry name" value="ADP-RIBOSYLGLYCOHYDROLASE"/>
    <property type="match status" value="1"/>
</dbReference>
<name>A0A9X1ML59_9BACT</name>
<dbReference type="Gene3D" id="1.10.4080.10">
    <property type="entry name" value="ADP-ribosylation/Crystallin J1"/>
    <property type="match status" value="1"/>
</dbReference>
<evidence type="ECO:0000313" key="3">
    <source>
        <dbReference type="Proteomes" id="UP001139103"/>
    </source>
</evidence>
<comment type="cofactor">
    <cofactor evidence="1">
        <name>Mg(2+)</name>
        <dbReference type="ChEBI" id="CHEBI:18420"/>
    </cofactor>
    <text evidence="1">Binds 2 magnesium ions per subunit.</text>
</comment>
<dbReference type="InterPro" id="IPR036705">
    <property type="entry name" value="Ribosyl_crysJ1_sf"/>
</dbReference>
<accession>A0A9X1ML59</accession>
<feature type="binding site" evidence="1">
    <location>
        <position position="273"/>
    </location>
    <ligand>
        <name>Mg(2+)</name>
        <dbReference type="ChEBI" id="CHEBI:18420"/>
        <label>1</label>
    </ligand>
</feature>
<keyword evidence="1" id="KW-0479">Metal-binding</keyword>
<dbReference type="Proteomes" id="UP001139103">
    <property type="component" value="Unassembled WGS sequence"/>
</dbReference>
<feature type="binding site" evidence="1">
    <location>
        <position position="276"/>
    </location>
    <ligand>
        <name>Mg(2+)</name>
        <dbReference type="ChEBI" id="CHEBI:18420"/>
        <label>1</label>
    </ligand>
</feature>
<feature type="binding site" evidence="1">
    <location>
        <position position="275"/>
    </location>
    <ligand>
        <name>Mg(2+)</name>
        <dbReference type="ChEBI" id="CHEBI:18420"/>
        <label>1</label>
    </ligand>
</feature>
<keyword evidence="1" id="KW-0460">Magnesium</keyword>
<evidence type="ECO:0000313" key="2">
    <source>
        <dbReference type="EMBL" id="MCC9629028.1"/>
    </source>
</evidence>